<accession>A0A9N9SAX7</accession>
<protein>
    <submittedName>
        <fullName evidence="1">Uncharacterized protein</fullName>
    </submittedName>
</protein>
<dbReference type="EMBL" id="OU896718">
    <property type="protein sequence ID" value="CAG9815722.1"/>
    <property type="molecule type" value="Genomic_DNA"/>
</dbReference>
<gene>
    <name evidence="1" type="ORF">PHAECO_LOCUS2988</name>
</gene>
<evidence type="ECO:0000313" key="2">
    <source>
        <dbReference type="Proteomes" id="UP001153737"/>
    </source>
</evidence>
<name>A0A9N9SAX7_PHACE</name>
<organism evidence="1 2">
    <name type="scientific">Phaedon cochleariae</name>
    <name type="common">Mustard beetle</name>
    <dbReference type="NCBI Taxonomy" id="80249"/>
    <lineage>
        <taxon>Eukaryota</taxon>
        <taxon>Metazoa</taxon>
        <taxon>Ecdysozoa</taxon>
        <taxon>Arthropoda</taxon>
        <taxon>Hexapoda</taxon>
        <taxon>Insecta</taxon>
        <taxon>Pterygota</taxon>
        <taxon>Neoptera</taxon>
        <taxon>Endopterygota</taxon>
        <taxon>Coleoptera</taxon>
        <taxon>Polyphaga</taxon>
        <taxon>Cucujiformia</taxon>
        <taxon>Chrysomeloidea</taxon>
        <taxon>Chrysomelidae</taxon>
        <taxon>Chrysomelinae</taxon>
        <taxon>Chrysomelini</taxon>
        <taxon>Phaedon</taxon>
    </lineage>
</organism>
<dbReference type="SUPFAM" id="SSF51197">
    <property type="entry name" value="Clavaminate synthase-like"/>
    <property type="match status" value="1"/>
</dbReference>
<dbReference type="Proteomes" id="UP001153737">
    <property type="component" value="Chromosome 12"/>
</dbReference>
<proteinExistence type="predicted"/>
<dbReference type="OrthoDB" id="10063099at2759"/>
<keyword evidence="2" id="KW-1185">Reference proteome</keyword>
<dbReference type="AlphaFoldDB" id="A0A9N9SAX7"/>
<sequence length="119" mass="13959">MVYKTPPEDIDELKEESFQNANKLIGKRFKKFVKNSKIGCMYYCLEYNIDNVHYPSWQAQLTGKKRWKFSPPPECYNICHSMDILVEPGEIIVADTNRWYHQTVIMEGDLSITIGSEFD</sequence>
<reference evidence="1" key="1">
    <citation type="submission" date="2022-01" db="EMBL/GenBank/DDBJ databases">
        <authorList>
            <person name="King R."/>
        </authorList>
    </citation>
    <scope>NUCLEOTIDE SEQUENCE</scope>
</reference>
<reference evidence="1" key="2">
    <citation type="submission" date="2022-10" db="EMBL/GenBank/DDBJ databases">
        <authorList>
            <consortium name="ENA_rothamsted_submissions"/>
            <consortium name="culmorum"/>
            <person name="King R."/>
        </authorList>
    </citation>
    <scope>NUCLEOTIDE SEQUENCE</scope>
</reference>
<evidence type="ECO:0000313" key="1">
    <source>
        <dbReference type="EMBL" id="CAG9815722.1"/>
    </source>
</evidence>